<dbReference type="InterPro" id="IPR005074">
    <property type="entry name" value="Peptidase_C39"/>
</dbReference>
<dbReference type="PROSITE" id="PS50990">
    <property type="entry name" value="PEPTIDASE_C39"/>
    <property type="match status" value="1"/>
</dbReference>
<dbReference type="InterPro" id="IPR017871">
    <property type="entry name" value="ABC_transporter-like_CS"/>
</dbReference>
<dbReference type="CDD" id="cd02259">
    <property type="entry name" value="Peptidase_C39_like"/>
    <property type="match status" value="1"/>
</dbReference>
<evidence type="ECO:0000256" key="7">
    <source>
        <dbReference type="ARBA" id="ARBA00022807"/>
    </source>
</evidence>
<evidence type="ECO:0000256" key="4">
    <source>
        <dbReference type="ARBA" id="ARBA00022692"/>
    </source>
</evidence>
<dbReference type="GO" id="GO:0015421">
    <property type="term" value="F:ABC-type oligopeptide transporter activity"/>
    <property type="evidence" value="ECO:0007669"/>
    <property type="project" value="TreeGrafter"/>
</dbReference>
<dbReference type="CDD" id="cd00038">
    <property type="entry name" value="CAP_ED"/>
    <property type="match status" value="1"/>
</dbReference>
<dbReference type="InterPro" id="IPR014710">
    <property type="entry name" value="RmlC-like_jellyroll"/>
</dbReference>
<proteinExistence type="predicted"/>
<dbReference type="eggNOG" id="COG2905">
    <property type="taxonomic scope" value="Bacteria"/>
</dbReference>
<keyword evidence="6" id="KW-0378">Hydrolase</keyword>
<feature type="transmembrane region" description="Helical" evidence="12">
    <location>
        <begin position="677"/>
        <end position="697"/>
    </location>
</feature>
<keyword evidence="4 12" id="KW-0812">Transmembrane</keyword>
<dbReference type="InterPro" id="IPR003439">
    <property type="entry name" value="ABC_transporter-like_ATP-bd"/>
</dbReference>
<dbReference type="GO" id="GO:0005524">
    <property type="term" value="F:ATP binding"/>
    <property type="evidence" value="ECO:0007669"/>
    <property type="project" value="UniProtKB-KW"/>
</dbReference>
<feature type="region of interest" description="Disordered" evidence="11">
    <location>
        <begin position="1028"/>
        <end position="1116"/>
    </location>
</feature>
<evidence type="ECO:0000256" key="12">
    <source>
        <dbReference type="SAM" id="Phobius"/>
    </source>
</evidence>
<gene>
    <name evidence="16" type="ordered locus">Cyagr_0595</name>
</gene>
<dbReference type="SUPFAM" id="SSF52540">
    <property type="entry name" value="P-loop containing nucleoside triphosphate hydrolases"/>
    <property type="match status" value="1"/>
</dbReference>
<reference evidence="17" key="1">
    <citation type="journal article" date="2013" name="Proc. Natl. Acad. Sci. U.S.A.">
        <title>Improving the coverage of the cyanobacterial phylum using diversity-driven genome sequencing.</title>
        <authorList>
            <person name="Shih P.M."/>
            <person name="Wu D."/>
            <person name="Latifi A."/>
            <person name="Axen S.D."/>
            <person name="Fewer D.P."/>
            <person name="Talla E."/>
            <person name="Calteau A."/>
            <person name="Cai F."/>
            <person name="Tandeau de Marsac N."/>
            <person name="Rippka R."/>
            <person name="Herdman M."/>
            <person name="Sivonen K."/>
            <person name="Coursin T."/>
            <person name="Laurent T."/>
            <person name="Goodwin L."/>
            <person name="Nolan M."/>
            <person name="Davenport K.W."/>
            <person name="Han C.S."/>
            <person name="Rubin E.M."/>
            <person name="Eisen J.A."/>
            <person name="Woyke T."/>
            <person name="Gugger M."/>
            <person name="Kerfeld C.A."/>
        </authorList>
    </citation>
    <scope>NUCLEOTIDE SEQUENCE [LARGE SCALE GENOMIC DNA]</scope>
    <source>
        <strain evidence="17">ATCC 27147 / PCC 6307</strain>
    </source>
</reference>
<dbReference type="Gene3D" id="2.60.120.10">
    <property type="entry name" value="Jelly Rolls"/>
    <property type="match status" value="1"/>
</dbReference>
<evidence type="ECO:0000259" key="14">
    <source>
        <dbReference type="PROSITE" id="PS50929"/>
    </source>
</evidence>
<feature type="compositionally biased region" description="Gly residues" evidence="11">
    <location>
        <begin position="1163"/>
        <end position="1172"/>
    </location>
</feature>
<dbReference type="Pfam" id="PF00664">
    <property type="entry name" value="ABC_membrane"/>
    <property type="match status" value="1"/>
</dbReference>
<dbReference type="InterPro" id="IPR018490">
    <property type="entry name" value="cNMP-bd_dom_sf"/>
</dbReference>
<dbReference type="PATRIC" id="fig|292564.3.peg.551"/>
<evidence type="ECO:0000256" key="10">
    <source>
        <dbReference type="ARBA" id="ARBA00023136"/>
    </source>
</evidence>
<dbReference type="Gene3D" id="3.90.70.10">
    <property type="entry name" value="Cysteine proteinases"/>
    <property type="match status" value="1"/>
</dbReference>
<feature type="compositionally biased region" description="Low complexity" evidence="11">
    <location>
        <begin position="1037"/>
        <end position="1053"/>
    </location>
</feature>
<keyword evidence="10 12" id="KW-0472">Membrane</keyword>
<feature type="compositionally biased region" description="Low complexity" evidence="11">
    <location>
        <begin position="1151"/>
        <end position="1162"/>
    </location>
</feature>
<evidence type="ECO:0000259" key="15">
    <source>
        <dbReference type="PROSITE" id="PS50990"/>
    </source>
</evidence>
<dbReference type="PROSITE" id="PS50929">
    <property type="entry name" value="ABC_TM1F"/>
    <property type="match status" value="1"/>
</dbReference>
<dbReference type="InterPro" id="IPR000595">
    <property type="entry name" value="cNMP-bd_dom"/>
</dbReference>
<feature type="domain" description="ABC transmembrane type-1" evidence="14">
    <location>
        <begin position="447"/>
        <end position="726"/>
    </location>
</feature>
<keyword evidence="2" id="KW-0813">Transport</keyword>
<feature type="transmembrane region" description="Helical" evidence="12">
    <location>
        <begin position="554"/>
        <end position="579"/>
    </location>
</feature>
<dbReference type="SMART" id="SM00382">
    <property type="entry name" value="AAA"/>
    <property type="match status" value="1"/>
</dbReference>
<evidence type="ECO:0000256" key="9">
    <source>
        <dbReference type="ARBA" id="ARBA00022989"/>
    </source>
</evidence>
<keyword evidence="3" id="KW-1003">Cell membrane</keyword>
<dbReference type="InterPro" id="IPR011527">
    <property type="entry name" value="ABC1_TM_dom"/>
</dbReference>
<evidence type="ECO:0000313" key="16">
    <source>
        <dbReference type="EMBL" id="AFY27786.1"/>
    </source>
</evidence>
<dbReference type="CDD" id="cd18782">
    <property type="entry name" value="ABC_6TM_PrtD_LapB_HlyB_like"/>
    <property type="match status" value="1"/>
</dbReference>
<dbReference type="GO" id="GO:0005886">
    <property type="term" value="C:plasma membrane"/>
    <property type="evidence" value="ECO:0007669"/>
    <property type="project" value="UniProtKB-SubCell"/>
</dbReference>
<dbReference type="SUPFAM" id="SSF51206">
    <property type="entry name" value="cAMP-binding domain-like"/>
    <property type="match status" value="1"/>
</dbReference>
<accession>K9P505</accession>
<protein>
    <submittedName>
        <fullName evidence="16">ABC-type bacteriocin/lantibiotic exporter with N-terminal double-glycine peptidase domain</fullName>
    </submittedName>
</protein>
<dbReference type="GO" id="GO:0016887">
    <property type="term" value="F:ATP hydrolysis activity"/>
    <property type="evidence" value="ECO:0007669"/>
    <property type="project" value="InterPro"/>
</dbReference>
<keyword evidence="7" id="KW-0788">Thiol protease</keyword>
<dbReference type="SUPFAM" id="SSF90123">
    <property type="entry name" value="ABC transporter transmembrane region"/>
    <property type="match status" value="1"/>
</dbReference>
<comment type="subcellular location">
    <subcellularLocation>
        <location evidence="1">Cell membrane</location>
        <topology evidence="1">Multi-pass membrane protein</topology>
    </subcellularLocation>
</comment>
<evidence type="ECO:0000256" key="3">
    <source>
        <dbReference type="ARBA" id="ARBA00022475"/>
    </source>
</evidence>
<evidence type="ECO:0000259" key="13">
    <source>
        <dbReference type="PROSITE" id="PS50893"/>
    </source>
</evidence>
<evidence type="ECO:0000256" key="1">
    <source>
        <dbReference type="ARBA" id="ARBA00004651"/>
    </source>
</evidence>
<dbReference type="InterPro" id="IPR039421">
    <property type="entry name" value="Type_1_exporter"/>
</dbReference>
<name>K9P505_CYAGP</name>
<dbReference type="HOGENOM" id="CLU_000604_95_0_3"/>
<feature type="region of interest" description="Disordered" evidence="11">
    <location>
        <begin position="1128"/>
        <end position="1180"/>
    </location>
</feature>
<feature type="transmembrane region" description="Helical" evidence="12">
    <location>
        <begin position="481"/>
        <end position="505"/>
    </location>
</feature>
<dbReference type="RefSeq" id="WP_015108240.1">
    <property type="nucleotide sequence ID" value="NC_019675.1"/>
</dbReference>
<dbReference type="PROSITE" id="PS50893">
    <property type="entry name" value="ABC_TRANSPORTER_2"/>
    <property type="match status" value="1"/>
</dbReference>
<evidence type="ECO:0000256" key="2">
    <source>
        <dbReference type="ARBA" id="ARBA00022448"/>
    </source>
</evidence>
<dbReference type="Pfam" id="PF00005">
    <property type="entry name" value="ABC_tran"/>
    <property type="match status" value="1"/>
</dbReference>
<dbReference type="PANTHER" id="PTHR43394:SF1">
    <property type="entry name" value="ATP-BINDING CASSETTE SUB-FAMILY B MEMBER 10, MITOCHONDRIAL"/>
    <property type="match status" value="1"/>
</dbReference>
<dbReference type="InterPro" id="IPR036640">
    <property type="entry name" value="ABC1_TM_sf"/>
</dbReference>
<dbReference type="Gene3D" id="3.40.50.300">
    <property type="entry name" value="P-loop containing nucleotide triphosphate hydrolases"/>
    <property type="match status" value="1"/>
</dbReference>
<dbReference type="AlphaFoldDB" id="K9P505"/>
<keyword evidence="9 12" id="KW-1133">Transmembrane helix</keyword>
<dbReference type="Pfam" id="PF00027">
    <property type="entry name" value="cNMP_binding"/>
    <property type="match status" value="1"/>
</dbReference>
<evidence type="ECO:0000256" key="5">
    <source>
        <dbReference type="ARBA" id="ARBA00022741"/>
    </source>
</evidence>
<keyword evidence="5" id="KW-0547">Nucleotide-binding</keyword>
<keyword evidence="8" id="KW-0067">ATP-binding</keyword>
<dbReference type="eggNOG" id="COG2274">
    <property type="taxonomic scope" value="Bacteria"/>
</dbReference>
<dbReference type="Gene3D" id="1.20.1560.10">
    <property type="entry name" value="ABC transporter type 1, transmembrane domain"/>
    <property type="match status" value="1"/>
</dbReference>
<evidence type="ECO:0000313" key="17">
    <source>
        <dbReference type="Proteomes" id="UP000010388"/>
    </source>
</evidence>
<evidence type="ECO:0000256" key="6">
    <source>
        <dbReference type="ARBA" id="ARBA00022801"/>
    </source>
</evidence>
<dbReference type="InterPro" id="IPR003593">
    <property type="entry name" value="AAA+_ATPase"/>
</dbReference>
<evidence type="ECO:0000256" key="8">
    <source>
        <dbReference type="ARBA" id="ARBA00022840"/>
    </source>
</evidence>
<dbReference type="Proteomes" id="UP000010388">
    <property type="component" value="Chromosome"/>
</dbReference>
<dbReference type="GO" id="GO:0008234">
    <property type="term" value="F:cysteine-type peptidase activity"/>
    <property type="evidence" value="ECO:0007669"/>
    <property type="project" value="UniProtKB-KW"/>
</dbReference>
<sequence>MATATRIDELLRCFPFLADQPEELLQRLCSQAQLQRFEQGQPICRVDQPPALIYFLLEGTARAVVFSRRLPRGVATLERLQPGTVMGWTLISCGRCWETLIASTDLVVVALPHEALRGEMERHPALAERLRRSVSPAELFGVLDAHLQDYPRALSHEVLEAATQLADGCVALTWTPTDPPAFEANGERLWLVAAGPLPLGKALIGGEPIETEGDVRLLGIDRRRLATILEPPATEEVESSGNGWHARLLASWAQQRRLLEPAAIGAATPIDPGAAIEPADEERQGPEAFPWVKGEGPLESPIAAFLMLSQHLDLPFRRDLLRRVFGDQVQRHGEASLPLAGAVAESMGLQTQLLEIQAEALPRLTPPLMVRWGNGLAVVYRCTAKSLVLGIPAVGNQELSLADFREQWGEAGDVLTLRVNDLTPHRRFGFRWFLPALRQHRTVLMEVLLASFFVQLFGLVNPLLIQQVIDKVIINNSPSALGVLGVLLVVFALFEGLLLCLRTFLFVDTTNRIDLSLGTQIIDHLLRLPLSYFDRRSVGEVSSRIGELEKVRGFLTGTALTTILDAIFSVLYIGVMLIYSWQLTLLTLAVVPFLVLLVLVVSPIVRIQLQNRAVANARTQSHLVEVLSSMMTVKAQNIELRSRWKWQDLYTDYVADGFDNTLVGTTANSISGFLNKLSGLIVIWAGAGMVLSGSLSLGELIAFRIIAGYVTGPLLRMTSIWQSVQETALSLERLSDVIDHPQEAPEDNATRLIMPAIQGEICFRNISFRYKSSSPLLLKGLNLTIPRGTFVAIVGTSGSGKSTLTKLLARLYSPEEGVVLVDGIDVAKVELHSLRRQLGIVPQDTVLFDGSVEENITLTNPEASTEEVIEAARIAAAHDFIMELPAGYSTEVGERGSSLSGGQRQRIAIARTILQKPRLLIMDEATSALDYQTERVVSENLMQAQRGCTVLFITHRLSSIVKADMIVCMGQGAVLEVGSHDELMAARGPYYALFRQQGRSSSSSSPPLPPRLWRSLRRGEWIRSSLQERSNHEHLPQQQRQRQRQWQRQWQWQRPRESSGTGPGRSHDHPGPPRGGAAATGAPLPQSPSHPSAPLDPRLEPRHHLEPDRTDRVRRDLRLRRPYGLLDQCPGQAAPDRRHLRRHCPVHRADPAGPRPGWRPGTGRPGAGGIRRPGGSTRTA</sequence>
<dbReference type="PANTHER" id="PTHR43394">
    <property type="entry name" value="ATP-DEPENDENT PERMEASE MDL1, MITOCHONDRIAL"/>
    <property type="match status" value="1"/>
</dbReference>
<organism evidence="16 17">
    <name type="scientific">Cyanobium gracile (strain ATCC 27147 / PCC 6307)</name>
    <dbReference type="NCBI Taxonomy" id="292564"/>
    <lineage>
        <taxon>Bacteria</taxon>
        <taxon>Bacillati</taxon>
        <taxon>Cyanobacteriota</taxon>
        <taxon>Cyanophyceae</taxon>
        <taxon>Synechococcales</taxon>
        <taxon>Prochlorococcaceae</taxon>
        <taxon>Cyanobium</taxon>
    </lineage>
</organism>
<feature type="compositionally biased region" description="Basic and acidic residues" evidence="11">
    <location>
        <begin position="1097"/>
        <end position="1116"/>
    </location>
</feature>
<dbReference type="FunFam" id="3.40.50.300:FF:000299">
    <property type="entry name" value="ABC transporter ATP-binding protein/permease"/>
    <property type="match status" value="1"/>
</dbReference>
<feature type="domain" description="ABC transporter" evidence="13">
    <location>
        <begin position="761"/>
        <end position="996"/>
    </location>
</feature>
<feature type="transmembrane region" description="Helical" evidence="12">
    <location>
        <begin position="585"/>
        <end position="605"/>
    </location>
</feature>
<dbReference type="KEGG" id="cgc:Cyagr_0595"/>
<keyword evidence="7" id="KW-0645">Protease</keyword>
<feature type="transmembrane region" description="Helical" evidence="12">
    <location>
        <begin position="447"/>
        <end position="469"/>
    </location>
</feature>
<dbReference type="OrthoDB" id="516912at2"/>
<dbReference type="PROSITE" id="PS00211">
    <property type="entry name" value="ABC_TRANSPORTER_1"/>
    <property type="match status" value="1"/>
</dbReference>
<dbReference type="STRING" id="292564.Cyagr_0595"/>
<dbReference type="InterPro" id="IPR027417">
    <property type="entry name" value="P-loop_NTPase"/>
</dbReference>
<dbReference type="EMBL" id="CP003495">
    <property type="protein sequence ID" value="AFY27786.1"/>
    <property type="molecule type" value="Genomic_DNA"/>
</dbReference>
<dbReference type="GO" id="GO:0006508">
    <property type="term" value="P:proteolysis"/>
    <property type="evidence" value="ECO:0007669"/>
    <property type="project" value="InterPro"/>
</dbReference>
<feature type="domain" description="Peptidase C39" evidence="15">
    <location>
        <begin position="293"/>
        <end position="415"/>
    </location>
</feature>
<evidence type="ECO:0000256" key="11">
    <source>
        <dbReference type="SAM" id="MobiDB-lite"/>
    </source>
</evidence>
<dbReference type="Pfam" id="PF03412">
    <property type="entry name" value="Peptidase_C39"/>
    <property type="match status" value="1"/>
</dbReference>
<dbReference type="SMART" id="SM00100">
    <property type="entry name" value="cNMP"/>
    <property type="match status" value="1"/>
</dbReference>